<evidence type="ECO:0000313" key="5">
    <source>
        <dbReference type="EMBL" id="KRK40065.1"/>
    </source>
</evidence>
<dbReference type="STRING" id="1423726.FC07_GL001555"/>
<dbReference type="InterPro" id="IPR004474">
    <property type="entry name" value="LytR_CpsA_psr"/>
</dbReference>
<sequence length="356" mass="39542">MEENQPPIQRRHQHHSRPKKRHTLLKVLLIILAVLIVGGGVYAYKVLHDVKSTANKVYKSSGSNTKHLRNSQTALSEHKPISILLLGADTGELGRTYRGRSDTMIIVTINPDTKKTTMTSIPRDTKAHIVGKGSTFVEKINSAYSYGGSSMAINTTQELLNVPIDYYITVNMKGIEKIVNAVDGVDVNVPFTFTYEGVTYKKGAMHLNGKKALGYSRMRYDDPEGDYGRQKRQRQVITSIIKSAVSVKTLWNFGDILQTMSDNVQTDLTYNNMQTIQKNYRSAAANISDDHLQGQNATIDGSSYQVATTKELQRVSNKIRTQLGLKHETLNNLMTQQNANGETDSGGTNSANPYTN</sequence>
<dbReference type="Gene3D" id="3.40.630.190">
    <property type="entry name" value="LCP protein"/>
    <property type="match status" value="1"/>
</dbReference>
<comment type="caution">
    <text evidence="5">The sequence shown here is derived from an EMBL/GenBank/DDBJ whole genome shotgun (WGS) entry which is preliminary data.</text>
</comment>
<dbReference type="RefSeq" id="WP_155797845.1">
    <property type="nucleotide sequence ID" value="NZ_AZDA01000024.1"/>
</dbReference>
<protein>
    <recommendedName>
        <fullName evidence="4">Cell envelope-related transcriptional attenuator domain-containing protein</fullName>
    </recommendedName>
</protein>
<keyword evidence="3" id="KW-0812">Transmembrane</keyword>
<dbReference type="EMBL" id="AZDA01000024">
    <property type="protein sequence ID" value="KRK40065.1"/>
    <property type="molecule type" value="Genomic_DNA"/>
</dbReference>
<dbReference type="NCBIfam" id="TIGR00350">
    <property type="entry name" value="lytR_cpsA_psr"/>
    <property type="match status" value="1"/>
</dbReference>
<evidence type="ECO:0000256" key="2">
    <source>
        <dbReference type="SAM" id="MobiDB-lite"/>
    </source>
</evidence>
<dbReference type="PANTHER" id="PTHR33392">
    <property type="entry name" value="POLYISOPRENYL-TEICHOIC ACID--PEPTIDOGLYCAN TEICHOIC ACID TRANSFERASE TAGU"/>
    <property type="match status" value="1"/>
</dbReference>
<dbReference type="Pfam" id="PF03816">
    <property type="entry name" value="LytR_cpsA_psr"/>
    <property type="match status" value="1"/>
</dbReference>
<evidence type="ECO:0000256" key="1">
    <source>
        <dbReference type="ARBA" id="ARBA00006068"/>
    </source>
</evidence>
<keyword evidence="3" id="KW-0472">Membrane</keyword>
<evidence type="ECO:0000313" key="6">
    <source>
        <dbReference type="Proteomes" id="UP000051461"/>
    </source>
</evidence>
<dbReference type="PANTHER" id="PTHR33392:SF6">
    <property type="entry name" value="POLYISOPRENYL-TEICHOIC ACID--PEPTIDOGLYCAN TEICHOIC ACID TRANSFERASE TAGU"/>
    <property type="match status" value="1"/>
</dbReference>
<comment type="similarity">
    <text evidence="1">Belongs to the LytR/CpsA/Psr (LCP) family.</text>
</comment>
<keyword evidence="3" id="KW-1133">Transmembrane helix</keyword>
<evidence type="ECO:0000256" key="3">
    <source>
        <dbReference type="SAM" id="Phobius"/>
    </source>
</evidence>
<feature type="transmembrane region" description="Helical" evidence="3">
    <location>
        <begin position="24"/>
        <end position="44"/>
    </location>
</feature>
<dbReference type="OrthoDB" id="27330at2"/>
<name>A0A0R1H849_9LACO</name>
<proteinExistence type="inferred from homology"/>
<accession>A0A0R1H849</accession>
<dbReference type="AlphaFoldDB" id="A0A0R1H849"/>
<organism evidence="5 6">
    <name type="scientific">Loigolactobacillus bifermentans DSM 20003</name>
    <dbReference type="NCBI Taxonomy" id="1423726"/>
    <lineage>
        <taxon>Bacteria</taxon>
        <taxon>Bacillati</taxon>
        <taxon>Bacillota</taxon>
        <taxon>Bacilli</taxon>
        <taxon>Lactobacillales</taxon>
        <taxon>Lactobacillaceae</taxon>
        <taxon>Loigolactobacillus</taxon>
    </lineage>
</organism>
<dbReference type="InterPro" id="IPR050922">
    <property type="entry name" value="LytR/CpsA/Psr_CW_biosynth"/>
</dbReference>
<evidence type="ECO:0000259" key="4">
    <source>
        <dbReference type="Pfam" id="PF03816"/>
    </source>
</evidence>
<dbReference type="Proteomes" id="UP000051461">
    <property type="component" value="Unassembled WGS sequence"/>
</dbReference>
<dbReference type="PATRIC" id="fig|1423726.3.peg.1612"/>
<gene>
    <name evidence="5" type="ORF">FC07_GL001555</name>
</gene>
<reference evidence="5 6" key="1">
    <citation type="journal article" date="2015" name="Genome Announc.">
        <title>Expanding the biotechnology potential of lactobacilli through comparative genomics of 213 strains and associated genera.</title>
        <authorList>
            <person name="Sun Z."/>
            <person name="Harris H.M."/>
            <person name="McCann A."/>
            <person name="Guo C."/>
            <person name="Argimon S."/>
            <person name="Zhang W."/>
            <person name="Yang X."/>
            <person name="Jeffery I.B."/>
            <person name="Cooney J.C."/>
            <person name="Kagawa T.F."/>
            <person name="Liu W."/>
            <person name="Song Y."/>
            <person name="Salvetti E."/>
            <person name="Wrobel A."/>
            <person name="Rasinkangas P."/>
            <person name="Parkhill J."/>
            <person name="Rea M.C."/>
            <person name="O'Sullivan O."/>
            <person name="Ritari J."/>
            <person name="Douillard F.P."/>
            <person name="Paul Ross R."/>
            <person name="Yang R."/>
            <person name="Briner A.E."/>
            <person name="Felis G.E."/>
            <person name="de Vos W.M."/>
            <person name="Barrangou R."/>
            <person name="Klaenhammer T.R."/>
            <person name="Caufield P.W."/>
            <person name="Cui Y."/>
            <person name="Zhang H."/>
            <person name="O'Toole P.W."/>
        </authorList>
    </citation>
    <scope>NUCLEOTIDE SEQUENCE [LARGE SCALE GENOMIC DNA]</scope>
    <source>
        <strain evidence="5 6">DSM 20003</strain>
    </source>
</reference>
<feature type="region of interest" description="Disordered" evidence="2">
    <location>
        <begin position="337"/>
        <end position="356"/>
    </location>
</feature>
<feature type="domain" description="Cell envelope-related transcriptional attenuator" evidence="4">
    <location>
        <begin position="100"/>
        <end position="244"/>
    </location>
</feature>
<keyword evidence="6" id="KW-1185">Reference proteome</keyword>